<dbReference type="GeneID" id="24906302"/>
<evidence type="ECO:0000313" key="3">
    <source>
        <dbReference type="Proteomes" id="UP000019027"/>
    </source>
</evidence>
<dbReference type="STRING" id="582419.TES1_1614"/>
<feature type="transmembrane region" description="Helical" evidence="1">
    <location>
        <begin position="12"/>
        <end position="36"/>
    </location>
</feature>
<keyword evidence="1" id="KW-1133">Transmembrane helix</keyword>
<dbReference type="OrthoDB" id="375138at2157"/>
<dbReference type="RefSeq" id="WP_042681895.1">
    <property type="nucleotide sequence ID" value="NZ_CP006965.1"/>
</dbReference>
<dbReference type="Proteomes" id="UP000019027">
    <property type="component" value="Chromosome"/>
</dbReference>
<feature type="transmembrane region" description="Helical" evidence="1">
    <location>
        <begin position="314"/>
        <end position="335"/>
    </location>
</feature>
<gene>
    <name evidence="2" type="ORF">TES1_1614</name>
</gene>
<feature type="transmembrane region" description="Helical" evidence="1">
    <location>
        <begin position="347"/>
        <end position="366"/>
    </location>
</feature>
<feature type="transmembrane region" description="Helical" evidence="1">
    <location>
        <begin position="150"/>
        <end position="169"/>
    </location>
</feature>
<keyword evidence="1" id="KW-0812">Transmembrane</keyword>
<feature type="transmembrane region" description="Helical" evidence="1">
    <location>
        <begin position="89"/>
        <end position="106"/>
    </location>
</feature>
<evidence type="ECO:0000256" key="1">
    <source>
        <dbReference type="SAM" id="Phobius"/>
    </source>
</evidence>
<feature type="transmembrane region" description="Helical" evidence="1">
    <location>
        <begin position="181"/>
        <end position="206"/>
    </location>
</feature>
<feature type="transmembrane region" description="Helical" evidence="1">
    <location>
        <begin position="248"/>
        <end position="269"/>
    </location>
</feature>
<dbReference type="AlphaFoldDB" id="W0I957"/>
<dbReference type="InterPro" id="IPR008537">
    <property type="entry name" value="DUF819"/>
</dbReference>
<dbReference type="HOGENOM" id="CLU_540400_0_0_2"/>
<dbReference type="Pfam" id="PF05684">
    <property type="entry name" value="DUF819"/>
    <property type="match status" value="1"/>
</dbReference>
<dbReference type="PANTHER" id="PTHR34289">
    <property type="entry name" value="PROTEIN, PUTATIVE (DUF819)-RELATED"/>
    <property type="match status" value="1"/>
</dbReference>
<dbReference type="KEGG" id="ths:TES1_1614"/>
<accession>W0I957</accession>
<feature type="transmembrane region" description="Helical" evidence="1">
    <location>
        <begin position="403"/>
        <end position="426"/>
    </location>
</feature>
<sequence length="504" mass="54130">MGEGKINEQKLITYAFLVLAILHIGGLLIHHVTGITLLEWLGKASLKGSLGKTQKVFLIVGYFAIINLELAIVLWLTPRVKWMKKAGPFTWALILAILSTNCYIIPRTIYLDFVTKASSAGLAKPVVSNLTKAGINYVVVGKKALSLQKILVEIGIPLSITFLLLEIDLKAIKKSIGGRPFAMFFIGSLGTVVAGFVGAFLVATIFGDPTTKAEALKAITAKIAAWIGGSENSAAVGVSALKMSGDFYSYYTLAGVLPYALYITFMFSIGGSEALVNRINSFIKPEYNAKVIAEQYKAEVGEKKLPPKLKERDLFIIGMSALVIVMLAFAFEAWFGSKRIFGLKVGSLLPTVIVATTIALIVGAYTKVRDLPLLRPIGMYFLYLTIFVYIAQKTDFAKIAGAAHIVLILMVIFFIMLAIHLVIVLLGARAVKVDWATAAIASVANIGGGVTAPLCATAYGVEELVPLGVIMASIGYAIANYMGYYVGLLFLKLWAPGALAALGL</sequence>
<dbReference type="PANTHER" id="PTHR34289:SF8">
    <property type="entry name" value="DUF819 DOMAIN-CONTAINING PROTEIN"/>
    <property type="match status" value="1"/>
</dbReference>
<name>W0I957_9EURY</name>
<protein>
    <submittedName>
        <fullName evidence="2">Uncharacterized protein</fullName>
    </submittedName>
</protein>
<organism evidence="2 3">
    <name type="scientific">Thermococcus paralvinellae</name>
    <dbReference type="NCBI Taxonomy" id="582419"/>
    <lineage>
        <taxon>Archaea</taxon>
        <taxon>Methanobacteriati</taxon>
        <taxon>Methanobacteriota</taxon>
        <taxon>Thermococci</taxon>
        <taxon>Thermococcales</taxon>
        <taxon>Thermococcaceae</taxon>
        <taxon>Thermococcus</taxon>
    </lineage>
</organism>
<evidence type="ECO:0000313" key="2">
    <source>
        <dbReference type="EMBL" id="AHF80990.1"/>
    </source>
</evidence>
<keyword evidence="1" id="KW-0472">Membrane</keyword>
<keyword evidence="3" id="KW-1185">Reference proteome</keyword>
<proteinExistence type="predicted"/>
<dbReference type="EMBL" id="CP006965">
    <property type="protein sequence ID" value="AHF80990.1"/>
    <property type="molecule type" value="Genomic_DNA"/>
</dbReference>
<reference evidence="2 3" key="1">
    <citation type="journal article" date="2014" name="Int. J. Syst. Evol. Microbiol.">
        <title>Thermococcus paralvinellae sp. nov. and Thermococcus cleftensis sp. nov. of hyperthermophilic heterotrophs from deep-sea hydrothermal vents.</title>
        <authorList>
            <person name="Hensley S.A."/>
            <person name="Jung J.H."/>
            <person name="Park C.S."/>
            <person name="Holden J.F."/>
        </authorList>
    </citation>
    <scope>NUCLEOTIDE SEQUENCE [LARGE SCALE GENOMIC DNA]</scope>
    <source>
        <strain evidence="2 3">ES1</strain>
    </source>
</reference>
<feature type="transmembrane region" description="Helical" evidence="1">
    <location>
        <begin position="438"/>
        <end position="461"/>
    </location>
</feature>
<feature type="transmembrane region" description="Helical" evidence="1">
    <location>
        <begin position="373"/>
        <end position="391"/>
    </location>
</feature>
<feature type="transmembrane region" description="Helical" evidence="1">
    <location>
        <begin position="56"/>
        <end position="77"/>
    </location>
</feature>